<proteinExistence type="predicted"/>
<feature type="transmembrane region" description="Helical" evidence="1">
    <location>
        <begin position="54"/>
        <end position="74"/>
    </location>
</feature>
<evidence type="ECO:0000256" key="1">
    <source>
        <dbReference type="SAM" id="Phobius"/>
    </source>
</evidence>
<dbReference type="AlphaFoldDB" id="A0A917RVT8"/>
<dbReference type="EMBL" id="BMMH01000026">
    <property type="protein sequence ID" value="GGL40482.1"/>
    <property type="molecule type" value="Genomic_DNA"/>
</dbReference>
<feature type="transmembrane region" description="Helical" evidence="1">
    <location>
        <begin position="204"/>
        <end position="225"/>
    </location>
</feature>
<feature type="transmembrane region" description="Helical" evidence="1">
    <location>
        <begin position="391"/>
        <end position="411"/>
    </location>
</feature>
<name>A0A917RVT8_9NOCA</name>
<gene>
    <name evidence="2" type="ORF">GCM10011588_64030</name>
</gene>
<feature type="transmembrane region" description="Helical" evidence="1">
    <location>
        <begin position="360"/>
        <end position="379"/>
    </location>
</feature>
<organism evidence="2 3">
    <name type="scientific">Nocardia jinanensis</name>
    <dbReference type="NCBI Taxonomy" id="382504"/>
    <lineage>
        <taxon>Bacteria</taxon>
        <taxon>Bacillati</taxon>
        <taxon>Actinomycetota</taxon>
        <taxon>Actinomycetes</taxon>
        <taxon>Mycobacteriales</taxon>
        <taxon>Nocardiaceae</taxon>
        <taxon>Nocardia</taxon>
    </lineage>
</organism>
<reference evidence="2" key="2">
    <citation type="submission" date="2020-09" db="EMBL/GenBank/DDBJ databases">
        <authorList>
            <person name="Sun Q."/>
            <person name="Zhou Y."/>
        </authorList>
    </citation>
    <scope>NUCLEOTIDE SEQUENCE</scope>
    <source>
        <strain evidence="2">CGMCC 4.3508</strain>
    </source>
</reference>
<feature type="transmembrane region" description="Helical" evidence="1">
    <location>
        <begin position="170"/>
        <end position="192"/>
    </location>
</feature>
<reference evidence="2" key="1">
    <citation type="journal article" date="2014" name="Int. J. Syst. Evol. Microbiol.">
        <title>Complete genome sequence of Corynebacterium casei LMG S-19264T (=DSM 44701T), isolated from a smear-ripened cheese.</title>
        <authorList>
            <consortium name="US DOE Joint Genome Institute (JGI-PGF)"/>
            <person name="Walter F."/>
            <person name="Albersmeier A."/>
            <person name="Kalinowski J."/>
            <person name="Ruckert C."/>
        </authorList>
    </citation>
    <scope>NUCLEOTIDE SEQUENCE</scope>
    <source>
        <strain evidence="2">CGMCC 4.3508</strain>
    </source>
</reference>
<evidence type="ECO:0000313" key="3">
    <source>
        <dbReference type="Proteomes" id="UP000638263"/>
    </source>
</evidence>
<sequence length="776" mass="82820">MTAPVRPPRFARADDLRCRRGESTDWDPLRWYPDTLVRRAREWLAERPWHRRTLWVLAILFVFIVFPGMVGVVASAQVSSGVSQIDGLGWMNVTDSNGVPLSSYTFAANRGNILDPGTTVLWTLLGLEFVGYMAIVTTAIWIIGFTFGFKWLDMFADALNGVAAALSHQIATPIMLITAATIGTFFVAWFIVRGFPGKATMQVITMLGVAIIGPVFLAEPLADVLSSDGLLTQGRDVGISVAAGLTGDSSPNPVLLVTTMQEDLADNFARKPVQVWNFGQVVDNYAACEAAWTSGVLSGKDTNVLKGIERCGNDSAYSRADNPSMGQVGTGLMLLICATLLLLFAIYLSLKVMKAAMNTIYHGFMSIFGFAAGGFVYGPTQTFLVRNIVDGLIAAARMTVFTIFLGVYILFMSNLFDQAQGEVMSVIVIACVVEIVAISQVRRLNRSLSRGNDWVANRFSLAIQGNQSGSGGGGGGTAIGMGGVIGGGGGGGGGGGSLSGLAAIAALNTVNSSPITGWLMAATPGPLNPLARGKKRSDLANIATADHRVEQYQWGALGRANWLLKAKARSDPYGGMTAPLGIANALDGLGDSRVPDSYLAAVLRAGRTPDEQVHQVLRAQAAMKASMSTNPYGWAPLQKAIAASRAVENHLRPTDSDPTKRAFAAQAVVAAENFARHTSAPPPGAVIDQGFVSRVRQHWDSDIGLRSSISANEWNAVGRDTRWAIASDVAEQFRAASINYYNTPTESARRELTRWSTRVANLDHLDPGAGLDPWDS</sequence>
<feature type="transmembrane region" description="Helical" evidence="1">
    <location>
        <begin position="423"/>
        <end position="441"/>
    </location>
</feature>
<keyword evidence="1" id="KW-0812">Transmembrane</keyword>
<feature type="transmembrane region" description="Helical" evidence="1">
    <location>
        <begin position="129"/>
        <end position="149"/>
    </location>
</feature>
<evidence type="ECO:0000313" key="2">
    <source>
        <dbReference type="EMBL" id="GGL40482.1"/>
    </source>
</evidence>
<keyword evidence="1" id="KW-1133">Transmembrane helix</keyword>
<comment type="caution">
    <text evidence="2">The sequence shown here is derived from an EMBL/GenBank/DDBJ whole genome shotgun (WGS) entry which is preliminary data.</text>
</comment>
<keyword evidence="1" id="KW-0472">Membrane</keyword>
<feature type="transmembrane region" description="Helical" evidence="1">
    <location>
        <begin position="328"/>
        <end position="348"/>
    </location>
</feature>
<accession>A0A917RVT8</accession>
<evidence type="ECO:0008006" key="4">
    <source>
        <dbReference type="Google" id="ProtNLM"/>
    </source>
</evidence>
<dbReference type="Proteomes" id="UP000638263">
    <property type="component" value="Unassembled WGS sequence"/>
</dbReference>
<protein>
    <recommendedName>
        <fullName evidence="4">TrbL/VirB6 plasmid conjugal transfer protein</fullName>
    </recommendedName>
</protein>
<keyword evidence="3" id="KW-1185">Reference proteome</keyword>